<evidence type="ECO:0000256" key="3">
    <source>
        <dbReference type="ARBA" id="ARBA00022553"/>
    </source>
</evidence>
<evidence type="ECO:0000256" key="10">
    <source>
        <dbReference type="PROSITE-ProRule" id="PRU00169"/>
    </source>
</evidence>
<dbReference type="InterPro" id="IPR011006">
    <property type="entry name" value="CheY-like_superfamily"/>
</dbReference>
<dbReference type="InterPro" id="IPR036388">
    <property type="entry name" value="WH-like_DNA-bd_sf"/>
</dbReference>
<comment type="subcellular location">
    <subcellularLocation>
        <location evidence="1 9">Cytoplasm</location>
    </subcellularLocation>
</comment>
<dbReference type="Gene3D" id="3.40.50.2300">
    <property type="match status" value="1"/>
</dbReference>
<sequence>MSPIAVLVVEDEAIAAAAHAELVQRLSGFTLVGVARSCADARRILRTSPADLLLLDMHLPDGHGLDLLAQLRLEGHGCDAVAVTSVRELDVVRRAVSQGVVSYLLKPFTFAGLRAKLEQYADYRARLSASGADVVQGEIDQLLGSLRTADEGAGLPKGMSPETLALVTAHLRGAGQARSASEVAAECGLSRVTARRYLEHLEASGVLERRPRYGGAGRPEVEYRWR</sequence>
<keyword evidence="2 9" id="KW-0963">Cytoplasm</keyword>
<keyword evidence="5 9" id="KW-0805">Transcription regulation</keyword>
<feature type="modified residue" description="4-aspartylphosphate" evidence="10">
    <location>
        <position position="56"/>
    </location>
</feature>
<dbReference type="InterPro" id="IPR001789">
    <property type="entry name" value="Sig_transdc_resp-reg_receiver"/>
</dbReference>
<dbReference type="PANTHER" id="PTHR45526:SF1">
    <property type="entry name" value="TRANSCRIPTIONAL REGULATORY PROTEIN DCUR-RELATED"/>
    <property type="match status" value="1"/>
</dbReference>
<accession>A0ABU2BTL8</accession>
<dbReference type="PIRSF" id="PIRSF006171">
    <property type="entry name" value="RR_citrat_malat"/>
    <property type="match status" value="1"/>
</dbReference>
<dbReference type="SMART" id="SM00448">
    <property type="entry name" value="REC"/>
    <property type="match status" value="1"/>
</dbReference>
<evidence type="ECO:0000313" key="12">
    <source>
        <dbReference type="EMBL" id="MDR7361962.1"/>
    </source>
</evidence>
<dbReference type="InterPro" id="IPR036390">
    <property type="entry name" value="WH_DNA-bd_sf"/>
</dbReference>
<evidence type="ECO:0000256" key="2">
    <source>
        <dbReference type="ARBA" id="ARBA00022490"/>
    </source>
</evidence>
<dbReference type="PROSITE" id="PS50110">
    <property type="entry name" value="RESPONSE_REGULATORY"/>
    <property type="match status" value="1"/>
</dbReference>
<evidence type="ECO:0000256" key="8">
    <source>
        <dbReference type="ARBA" id="ARBA00023163"/>
    </source>
</evidence>
<keyword evidence="13" id="KW-1185">Reference proteome</keyword>
<dbReference type="Proteomes" id="UP001183648">
    <property type="component" value="Unassembled WGS sequence"/>
</dbReference>
<organism evidence="12 13">
    <name type="scientific">Nocardioides marmoribigeumensis</name>
    <dbReference type="NCBI Taxonomy" id="433649"/>
    <lineage>
        <taxon>Bacteria</taxon>
        <taxon>Bacillati</taxon>
        <taxon>Actinomycetota</taxon>
        <taxon>Actinomycetes</taxon>
        <taxon>Propionibacteriales</taxon>
        <taxon>Nocardioidaceae</taxon>
        <taxon>Nocardioides</taxon>
    </lineage>
</organism>
<dbReference type="InterPro" id="IPR024187">
    <property type="entry name" value="Sig_transdc_resp-reg_cit/mal"/>
</dbReference>
<keyword evidence="6 9" id="KW-0238">DNA-binding</keyword>
<gene>
    <name evidence="12" type="ORF">J2S63_001515</name>
</gene>
<feature type="domain" description="Response regulatory" evidence="11">
    <location>
        <begin position="5"/>
        <end position="121"/>
    </location>
</feature>
<dbReference type="InterPro" id="IPR051271">
    <property type="entry name" value="2C-system_Tx_regulators"/>
</dbReference>
<dbReference type="Gene3D" id="1.10.10.10">
    <property type="entry name" value="Winged helix-like DNA-binding domain superfamily/Winged helix DNA-binding domain"/>
    <property type="match status" value="1"/>
</dbReference>
<evidence type="ECO:0000256" key="7">
    <source>
        <dbReference type="ARBA" id="ARBA00023159"/>
    </source>
</evidence>
<evidence type="ECO:0000256" key="6">
    <source>
        <dbReference type="ARBA" id="ARBA00023125"/>
    </source>
</evidence>
<reference evidence="12 13" key="1">
    <citation type="submission" date="2023-07" db="EMBL/GenBank/DDBJ databases">
        <title>Sequencing the genomes of 1000 actinobacteria strains.</title>
        <authorList>
            <person name="Klenk H.-P."/>
        </authorList>
    </citation>
    <scope>NUCLEOTIDE SEQUENCE [LARGE SCALE GENOMIC DNA]</scope>
    <source>
        <strain evidence="12 13">DSM 19426</strain>
    </source>
</reference>
<keyword evidence="8 9" id="KW-0804">Transcription</keyword>
<dbReference type="EMBL" id="JAVDYG010000001">
    <property type="protein sequence ID" value="MDR7361962.1"/>
    <property type="molecule type" value="Genomic_DNA"/>
</dbReference>
<evidence type="ECO:0000259" key="11">
    <source>
        <dbReference type="PROSITE" id="PS50110"/>
    </source>
</evidence>
<dbReference type="Pfam" id="PF09339">
    <property type="entry name" value="HTH_IclR"/>
    <property type="match status" value="1"/>
</dbReference>
<dbReference type="Pfam" id="PF00072">
    <property type="entry name" value="Response_reg"/>
    <property type="match status" value="1"/>
</dbReference>
<evidence type="ECO:0000256" key="5">
    <source>
        <dbReference type="ARBA" id="ARBA00023015"/>
    </source>
</evidence>
<keyword evidence="7 9" id="KW-0010">Activator</keyword>
<keyword evidence="4 9" id="KW-0902">Two-component regulatory system</keyword>
<evidence type="ECO:0000313" key="13">
    <source>
        <dbReference type="Proteomes" id="UP001183648"/>
    </source>
</evidence>
<evidence type="ECO:0000256" key="4">
    <source>
        <dbReference type="ARBA" id="ARBA00023012"/>
    </source>
</evidence>
<keyword evidence="3 10" id="KW-0597">Phosphoprotein</keyword>
<protein>
    <recommendedName>
        <fullName evidence="9">Transcriptional regulatory protein</fullName>
    </recommendedName>
</protein>
<evidence type="ECO:0000256" key="9">
    <source>
        <dbReference type="PIRNR" id="PIRNR006171"/>
    </source>
</evidence>
<comment type="caution">
    <text evidence="12">The sequence shown here is derived from an EMBL/GenBank/DDBJ whole genome shotgun (WGS) entry which is preliminary data.</text>
</comment>
<dbReference type="PANTHER" id="PTHR45526">
    <property type="entry name" value="TRANSCRIPTIONAL REGULATORY PROTEIN DPIA"/>
    <property type="match status" value="1"/>
</dbReference>
<name>A0ABU2BTL8_9ACTN</name>
<dbReference type="SUPFAM" id="SSF52172">
    <property type="entry name" value="CheY-like"/>
    <property type="match status" value="1"/>
</dbReference>
<dbReference type="SUPFAM" id="SSF46785">
    <property type="entry name" value="Winged helix' DNA-binding domain"/>
    <property type="match status" value="1"/>
</dbReference>
<dbReference type="RefSeq" id="WP_310300740.1">
    <property type="nucleotide sequence ID" value="NZ_BAAAPS010000008.1"/>
</dbReference>
<proteinExistence type="predicted"/>
<evidence type="ECO:0000256" key="1">
    <source>
        <dbReference type="ARBA" id="ARBA00004496"/>
    </source>
</evidence>
<dbReference type="InterPro" id="IPR005471">
    <property type="entry name" value="Tscrpt_reg_IclR_N"/>
</dbReference>